<evidence type="ECO:0000259" key="2">
    <source>
        <dbReference type="SMART" id="SM01017"/>
    </source>
</evidence>
<dbReference type="PANTHER" id="PTHR11188:SF17">
    <property type="entry name" value="FI21816P1"/>
    <property type="match status" value="1"/>
</dbReference>
<dbReference type="EMBL" id="KQ242447">
    <property type="protein sequence ID" value="KNC78662.1"/>
    <property type="molecule type" value="Genomic_DNA"/>
</dbReference>
<evidence type="ECO:0000256" key="1">
    <source>
        <dbReference type="SAM" id="MobiDB-lite"/>
    </source>
</evidence>
<dbReference type="SMART" id="SM01017">
    <property type="entry name" value="Arrestin_C"/>
    <property type="match status" value="1"/>
</dbReference>
<keyword evidence="4" id="KW-1185">Reference proteome</keyword>
<feature type="domain" description="Arrestin C-terminal-like" evidence="2">
    <location>
        <begin position="200"/>
        <end position="361"/>
    </location>
</feature>
<dbReference type="GO" id="GO:0005737">
    <property type="term" value="C:cytoplasm"/>
    <property type="evidence" value="ECO:0007669"/>
    <property type="project" value="TreeGrafter"/>
</dbReference>
<dbReference type="InterPro" id="IPR050357">
    <property type="entry name" value="Arrestin_domain-protein"/>
</dbReference>
<dbReference type="GeneID" id="25909424"/>
<dbReference type="SUPFAM" id="SSF81296">
    <property type="entry name" value="E set domains"/>
    <property type="match status" value="2"/>
</dbReference>
<dbReference type="RefSeq" id="XP_014152564.1">
    <property type="nucleotide sequence ID" value="XM_014297089.1"/>
</dbReference>
<accession>A0A0L0FPD1</accession>
<protein>
    <recommendedName>
        <fullName evidence="2">Arrestin C-terminal-like domain-containing protein</fullName>
    </recommendedName>
</protein>
<dbReference type="Proteomes" id="UP000054560">
    <property type="component" value="Unassembled WGS sequence"/>
</dbReference>
<dbReference type="PANTHER" id="PTHR11188">
    <property type="entry name" value="ARRESTIN DOMAIN CONTAINING PROTEIN"/>
    <property type="match status" value="1"/>
</dbReference>
<sequence length="546" mass="60577">MMLITSSIPAQQAQALTEPRGAQCLDQTAAAAEVLLTEREAHKPDSPSTDSPTCFSITTERDVYYGNDLVNGEVNFKSLTEVVIPRVCVAVMCRYVCKNRTSLQYKKAHTIFRSMKVIGRDYVVPVGQSSIPFSFILPTDMPASMQHVFCTVRWDLRLFRYDTNTNLALTRKAFLMSSLYYPLPGLTPTVQMERPALLRKGTAVRMEASLTKDIFTAGAPIDVHIAFHLLKRSVKVRKVVASVIQRVEHHEADQVLSWSTTVLDRSTLNSSSLNRKLNNTTEKGTALDHTFALRPYVQEDMGNAVALQNTAGDAGALVPTTHTRCHNSIVWILVTYMVDIKATLFGAPDIEMSLPLVIEGCTAIVSDNLDATALNNCKTFPTVGEDPPEYADYKMQSTRSYTSLRRNSIDTVFAKPEDVPLPTAVKETNSKIIRRATLPGMLTRPKSTTTLARPQGHSIKEHVESDVSEEAACVTNGGFEENQQEVEDNVAMVRIRNVRSLLSGKLFGGRSRSMSVDETRRSQNRERQDSLLAQGPPSFLEALQFI</sequence>
<dbReference type="InterPro" id="IPR011022">
    <property type="entry name" value="Arrestin_C-like"/>
</dbReference>
<feature type="region of interest" description="Disordered" evidence="1">
    <location>
        <begin position="509"/>
        <end position="530"/>
    </location>
</feature>
<evidence type="ECO:0000313" key="4">
    <source>
        <dbReference type="Proteomes" id="UP000054560"/>
    </source>
</evidence>
<proteinExistence type="predicted"/>
<dbReference type="GO" id="GO:0015031">
    <property type="term" value="P:protein transport"/>
    <property type="evidence" value="ECO:0007669"/>
    <property type="project" value="TreeGrafter"/>
</dbReference>
<reference evidence="3 4" key="1">
    <citation type="submission" date="2011-02" db="EMBL/GenBank/DDBJ databases">
        <title>The Genome Sequence of Sphaeroforma arctica JP610.</title>
        <authorList>
            <consortium name="The Broad Institute Genome Sequencing Platform"/>
            <person name="Russ C."/>
            <person name="Cuomo C."/>
            <person name="Young S.K."/>
            <person name="Zeng Q."/>
            <person name="Gargeya S."/>
            <person name="Alvarado L."/>
            <person name="Berlin A."/>
            <person name="Chapman S.B."/>
            <person name="Chen Z."/>
            <person name="Freedman E."/>
            <person name="Gellesch M."/>
            <person name="Goldberg J."/>
            <person name="Griggs A."/>
            <person name="Gujja S."/>
            <person name="Heilman E."/>
            <person name="Heiman D."/>
            <person name="Howarth C."/>
            <person name="Mehta T."/>
            <person name="Neiman D."/>
            <person name="Pearson M."/>
            <person name="Roberts A."/>
            <person name="Saif S."/>
            <person name="Shea T."/>
            <person name="Shenoy N."/>
            <person name="Sisk P."/>
            <person name="Stolte C."/>
            <person name="Sykes S."/>
            <person name="White J."/>
            <person name="Yandava C."/>
            <person name="Burger G."/>
            <person name="Gray M.W."/>
            <person name="Holland P.W.H."/>
            <person name="King N."/>
            <person name="Lang F.B.F."/>
            <person name="Roger A.J."/>
            <person name="Ruiz-Trillo I."/>
            <person name="Haas B."/>
            <person name="Nusbaum C."/>
            <person name="Birren B."/>
        </authorList>
    </citation>
    <scope>NUCLEOTIDE SEQUENCE [LARGE SCALE GENOMIC DNA]</scope>
    <source>
        <strain evidence="3 4">JP610</strain>
    </source>
</reference>
<gene>
    <name evidence="3" type="ORF">SARC_08920</name>
</gene>
<evidence type="ECO:0000313" key="3">
    <source>
        <dbReference type="EMBL" id="KNC78662.1"/>
    </source>
</evidence>
<dbReference type="InterPro" id="IPR014756">
    <property type="entry name" value="Ig_E-set"/>
</dbReference>
<name>A0A0L0FPD1_9EUKA</name>
<dbReference type="Gene3D" id="2.60.40.640">
    <property type="match status" value="2"/>
</dbReference>
<dbReference type="OrthoDB" id="2333384at2759"/>
<dbReference type="Pfam" id="PF02752">
    <property type="entry name" value="Arrestin_C"/>
    <property type="match status" value="1"/>
</dbReference>
<dbReference type="InterPro" id="IPR014752">
    <property type="entry name" value="Arrestin-like_C"/>
</dbReference>
<dbReference type="AlphaFoldDB" id="A0A0L0FPD1"/>
<feature type="compositionally biased region" description="Basic and acidic residues" evidence="1">
    <location>
        <begin position="515"/>
        <end position="529"/>
    </location>
</feature>
<organism evidence="3 4">
    <name type="scientific">Sphaeroforma arctica JP610</name>
    <dbReference type="NCBI Taxonomy" id="667725"/>
    <lineage>
        <taxon>Eukaryota</taxon>
        <taxon>Ichthyosporea</taxon>
        <taxon>Ichthyophonida</taxon>
        <taxon>Sphaeroforma</taxon>
    </lineage>
</organism>